<keyword evidence="10" id="KW-1185">Reference proteome</keyword>
<organism evidence="9 10">
    <name type="scientific">Szabonella alba</name>
    <dbReference type="NCBI Taxonomy" id="2804194"/>
    <lineage>
        <taxon>Bacteria</taxon>
        <taxon>Pseudomonadati</taxon>
        <taxon>Pseudomonadota</taxon>
        <taxon>Alphaproteobacteria</taxon>
        <taxon>Rhodobacterales</taxon>
        <taxon>Paracoccaceae</taxon>
        <taxon>Szabonella</taxon>
    </lineage>
</organism>
<evidence type="ECO:0000256" key="7">
    <source>
        <dbReference type="RuleBase" id="RU369079"/>
    </source>
</evidence>
<feature type="transmembrane region" description="Helical" evidence="7">
    <location>
        <begin position="78"/>
        <end position="98"/>
    </location>
</feature>
<evidence type="ECO:0000256" key="6">
    <source>
        <dbReference type="ARBA" id="ARBA00023136"/>
    </source>
</evidence>
<comment type="subcellular location">
    <subcellularLocation>
        <location evidence="1 7">Cell inner membrane</location>
        <topology evidence="1 7">Multi-pass membrane protein</topology>
    </subcellularLocation>
</comment>
<dbReference type="RefSeq" id="WP_202690152.1">
    <property type="nucleotide sequence ID" value="NZ_JAESVN010000014.1"/>
</dbReference>
<evidence type="ECO:0000313" key="9">
    <source>
        <dbReference type="EMBL" id="MBL4919170.1"/>
    </source>
</evidence>
<dbReference type="InterPro" id="IPR004681">
    <property type="entry name" value="TRAP_DctM"/>
</dbReference>
<dbReference type="EMBL" id="JAESVN010000014">
    <property type="protein sequence ID" value="MBL4919170.1"/>
    <property type="molecule type" value="Genomic_DNA"/>
</dbReference>
<feature type="transmembrane region" description="Helical" evidence="7">
    <location>
        <begin position="47"/>
        <end position="66"/>
    </location>
</feature>
<feature type="transmembrane region" description="Helical" evidence="7">
    <location>
        <begin position="137"/>
        <end position="159"/>
    </location>
</feature>
<dbReference type="InterPro" id="IPR010656">
    <property type="entry name" value="DctM"/>
</dbReference>
<dbReference type="PANTHER" id="PTHR33362:SF4">
    <property type="entry name" value="2,3-DIKETO-L-GULONATE TRAP TRANSPORTER LARGE PERMEASE PROTEIN YIAN"/>
    <property type="match status" value="1"/>
</dbReference>
<evidence type="ECO:0000256" key="3">
    <source>
        <dbReference type="ARBA" id="ARBA00022519"/>
    </source>
</evidence>
<feature type="transmembrane region" description="Helical" evidence="7">
    <location>
        <begin position="240"/>
        <end position="265"/>
    </location>
</feature>
<feature type="transmembrane region" description="Helical" evidence="7">
    <location>
        <begin position="212"/>
        <end position="234"/>
    </location>
</feature>
<keyword evidence="6 7" id="KW-0472">Membrane</keyword>
<dbReference type="GO" id="GO:0005886">
    <property type="term" value="C:plasma membrane"/>
    <property type="evidence" value="ECO:0007669"/>
    <property type="project" value="UniProtKB-SubCell"/>
</dbReference>
<evidence type="ECO:0000256" key="5">
    <source>
        <dbReference type="ARBA" id="ARBA00022989"/>
    </source>
</evidence>
<dbReference type="Pfam" id="PF06808">
    <property type="entry name" value="DctM"/>
    <property type="match status" value="1"/>
</dbReference>
<feature type="transmembrane region" description="Helical" evidence="7">
    <location>
        <begin position="317"/>
        <end position="342"/>
    </location>
</feature>
<accession>A0A8K0Y1C6</accession>
<comment type="function">
    <text evidence="7">Part of the tripartite ATP-independent periplasmic (TRAP) transport system.</text>
</comment>
<protein>
    <recommendedName>
        <fullName evidence="7">TRAP transporter large permease protein</fullName>
    </recommendedName>
</protein>
<gene>
    <name evidence="9" type="ORF">JL811_18265</name>
</gene>
<keyword evidence="2" id="KW-1003">Cell membrane</keyword>
<dbReference type="Proteomes" id="UP000648908">
    <property type="component" value="Unassembled WGS sequence"/>
</dbReference>
<keyword evidence="5 7" id="KW-1133">Transmembrane helix</keyword>
<feature type="transmembrane region" description="Helical" evidence="7">
    <location>
        <begin position="354"/>
        <end position="375"/>
    </location>
</feature>
<reference evidence="9" key="1">
    <citation type="submission" date="2021-01" db="EMBL/GenBank/DDBJ databases">
        <title>Tabrizicola alba sp. nov. a motile alkaliphilic bacterium isolated from a soda lake.</title>
        <authorList>
            <person name="Szuroczki S."/>
            <person name="Abbaszade G."/>
            <person name="Schumann P."/>
            <person name="Toth E."/>
        </authorList>
    </citation>
    <scope>NUCLEOTIDE SEQUENCE</scope>
    <source>
        <strain evidence="9">DMG-N-6</strain>
    </source>
</reference>
<dbReference type="PIRSF" id="PIRSF006066">
    <property type="entry name" value="HI0050"/>
    <property type="match status" value="1"/>
</dbReference>
<evidence type="ECO:0000313" key="10">
    <source>
        <dbReference type="Proteomes" id="UP000648908"/>
    </source>
</evidence>
<evidence type="ECO:0000256" key="1">
    <source>
        <dbReference type="ARBA" id="ARBA00004429"/>
    </source>
</evidence>
<evidence type="ECO:0000256" key="4">
    <source>
        <dbReference type="ARBA" id="ARBA00022692"/>
    </source>
</evidence>
<feature type="transmembrane region" description="Helical" evidence="7">
    <location>
        <begin position="104"/>
        <end position="125"/>
    </location>
</feature>
<keyword evidence="4 7" id="KW-0812">Transmembrane</keyword>
<dbReference type="GO" id="GO:0022857">
    <property type="term" value="F:transmembrane transporter activity"/>
    <property type="evidence" value="ECO:0007669"/>
    <property type="project" value="UniProtKB-UniRule"/>
</dbReference>
<sequence>MIVAIFLATLATGLLLGIPIAYTLILCGVTLMLYMDIFAAQIVSQNLVLGVDNFLLLAIPFFILAGEVMNQGGLSRRIIGVALAFLGHFKGGLGYVAIFSALILASLSGSAIADSAALAAILVPMMRQAGYNQGRSVGLMAAGGITAPVIPPSIALIVYGSMANVSIHELFMAGIVPGLLMTASLVVAWRVVIGREAFATLDRVGRAGRLQAIWSGLPALGLPVLVIGGLRAGVFTPTEAAVIAVAYATVVGALVTRELTLAGFYGCLVRAARTSAVVMFLIGASGVSAWLITIANLPAALIALIEPIVASPMLLVAMIALLVLVLGMVLDFAPLMLILLPMLVPVCEVAGIDLVYFGVIFVIAGAIGLLTPPVGNVLNVVAGVARVPMEEVIVGVWPFLLAQISVLILLVLFPMIVIIPTDFLMGR</sequence>
<comment type="similarity">
    <text evidence="7">Belongs to the TRAP transporter large permease family.</text>
</comment>
<feature type="transmembrane region" description="Helical" evidence="7">
    <location>
        <begin position="277"/>
        <end position="305"/>
    </location>
</feature>
<feature type="transmembrane region" description="Helical" evidence="7">
    <location>
        <begin position="171"/>
        <end position="192"/>
    </location>
</feature>
<comment type="subunit">
    <text evidence="7">The complex comprises the extracytoplasmic solute receptor protein and the two transmembrane proteins.</text>
</comment>
<feature type="domain" description="TRAP C4-dicarboxylate transport system permease DctM subunit" evidence="8">
    <location>
        <begin position="8"/>
        <end position="415"/>
    </location>
</feature>
<keyword evidence="7" id="KW-0813">Transport</keyword>
<comment type="caution">
    <text evidence="9">The sequence shown here is derived from an EMBL/GenBank/DDBJ whole genome shotgun (WGS) entry which is preliminary data.</text>
</comment>
<feature type="transmembrane region" description="Helical" evidence="7">
    <location>
        <begin position="395"/>
        <end position="419"/>
    </location>
</feature>
<dbReference type="NCBIfam" id="TIGR00786">
    <property type="entry name" value="dctM"/>
    <property type="match status" value="1"/>
</dbReference>
<dbReference type="PANTHER" id="PTHR33362">
    <property type="entry name" value="SIALIC ACID TRAP TRANSPORTER PERMEASE PROTEIN SIAT-RELATED"/>
    <property type="match status" value="1"/>
</dbReference>
<keyword evidence="3 7" id="KW-0997">Cell inner membrane</keyword>
<evidence type="ECO:0000259" key="8">
    <source>
        <dbReference type="Pfam" id="PF06808"/>
    </source>
</evidence>
<evidence type="ECO:0000256" key="2">
    <source>
        <dbReference type="ARBA" id="ARBA00022475"/>
    </source>
</evidence>
<name>A0A8K0Y1C6_9RHOB</name>
<proteinExistence type="inferred from homology"/>
<dbReference type="AlphaFoldDB" id="A0A8K0Y1C6"/>